<organism evidence="1 2">
    <name type="scientific">Cetraspora pellucida</name>
    <dbReference type="NCBI Taxonomy" id="1433469"/>
    <lineage>
        <taxon>Eukaryota</taxon>
        <taxon>Fungi</taxon>
        <taxon>Fungi incertae sedis</taxon>
        <taxon>Mucoromycota</taxon>
        <taxon>Glomeromycotina</taxon>
        <taxon>Glomeromycetes</taxon>
        <taxon>Diversisporales</taxon>
        <taxon>Gigasporaceae</taxon>
        <taxon>Cetraspora</taxon>
    </lineage>
</organism>
<accession>A0ACA9K1R2</accession>
<reference evidence="1" key="1">
    <citation type="submission" date="2021-06" db="EMBL/GenBank/DDBJ databases">
        <authorList>
            <person name="Kallberg Y."/>
            <person name="Tangrot J."/>
            <person name="Rosling A."/>
        </authorList>
    </citation>
    <scope>NUCLEOTIDE SEQUENCE</scope>
    <source>
        <strain evidence="1">28 12/20/2015</strain>
    </source>
</reference>
<protein>
    <submittedName>
        <fullName evidence="1">12018_t:CDS:1</fullName>
    </submittedName>
</protein>
<proteinExistence type="predicted"/>
<dbReference type="Proteomes" id="UP000789366">
    <property type="component" value="Unassembled WGS sequence"/>
</dbReference>
<comment type="caution">
    <text evidence="1">The sequence shown here is derived from an EMBL/GenBank/DDBJ whole genome shotgun (WGS) entry which is preliminary data.</text>
</comment>
<name>A0ACA9K1R2_9GLOM</name>
<evidence type="ECO:0000313" key="2">
    <source>
        <dbReference type="Proteomes" id="UP000789366"/>
    </source>
</evidence>
<dbReference type="EMBL" id="CAJVPW010000206">
    <property type="protein sequence ID" value="CAG8446516.1"/>
    <property type="molecule type" value="Genomic_DNA"/>
</dbReference>
<evidence type="ECO:0000313" key="1">
    <source>
        <dbReference type="EMBL" id="CAG8446516.1"/>
    </source>
</evidence>
<gene>
    <name evidence="1" type="ORF">SPELUC_LOCUS536</name>
</gene>
<keyword evidence="2" id="KW-1185">Reference proteome</keyword>
<sequence length="353" mass="40396">MSIVSSNSRASSNYTQISETSSTSSHLDETSQQHEFNHLLLRLMVQNSLSFRFIESSTLHQFVNFFNPSVKIPNRQMISTKILVEYAEKLEKDKVFTLSKLQEPVTIMFDNWKNVRCQEILGTVILSATNQLYIWGAEDISDCSQKTPDVLNTIYNFFECAKNQNLNVVAMVTDSALAYTSASDERFENTIDTLLAENVAKNVAKNIIGLALLPYWEFAAIDQKEIKSSFEQKNKINNPIALDLSENMHILILDDSETPNKNDYNTNDYDSDDYSNDENEEITNDESIFRELVKDDNNENEDLEALTTTSYDTTNMQNCHPAKHKGSKIELQYLFTHTLSQPLFVRTLQQDVE</sequence>